<name>A0AA36BNN0_OCTVU</name>
<protein>
    <recommendedName>
        <fullName evidence="3">RNA 3'-terminal phosphate cyclase</fullName>
        <ecNumber evidence="2">6.5.1.4</ecNumber>
    </recommendedName>
    <alternativeName>
        <fullName evidence="7">RNA terminal phosphate cyclase domain-containing protein 1</fullName>
    </alternativeName>
</protein>
<feature type="domain" description="RNA 3'-terminal phosphate cyclase insert" evidence="12">
    <location>
        <begin position="186"/>
        <end position="284"/>
    </location>
</feature>
<proteinExistence type="inferred from homology"/>
<dbReference type="InterPro" id="IPR020719">
    <property type="entry name" value="RNA3'_term_phos_cycl-like_CS"/>
</dbReference>
<dbReference type="SUPFAM" id="SSF52913">
    <property type="entry name" value="RNA 3'-terminal phosphate cyclase, RPTC, insert domain"/>
    <property type="match status" value="1"/>
</dbReference>
<feature type="domain" description="RNA 3'-terminal phosphate cyclase" evidence="11">
    <location>
        <begin position="15"/>
        <end position="337"/>
    </location>
</feature>
<keyword evidence="5 10" id="KW-0547">Nucleotide-binding</keyword>
<evidence type="ECO:0000313" key="13">
    <source>
        <dbReference type="EMBL" id="CAI9736736.1"/>
    </source>
</evidence>
<dbReference type="PIRSF" id="PIRSF005378">
    <property type="entry name" value="RNA3'_term_phos_cycl_euk"/>
    <property type="match status" value="1"/>
</dbReference>
<evidence type="ECO:0000256" key="7">
    <source>
        <dbReference type="ARBA" id="ARBA00032543"/>
    </source>
</evidence>
<evidence type="ECO:0000313" key="14">
    <source>
        <dbReference type="Proteomes" id="UP001162480"/>
    </source>
</evidence>
<accession>A0AA36BNN0</accession>
<dbReference type="GO" id="GO:0003963">
    <property type="term" value="F:RNA-3'-phosphate cyclase activity"/>
    <property type="evidence" value="ECO:0007669"/>
    <property type="project" value="UniProtKB-EC"/>
</dbReference>
<dbReference type="Pfam" id="PF05189">
    <property type="entry name" value="RTC_insert"/>
    <property type="match status" value="1"/>
</dbReference>
<comment type="catalytic activity">
    <reaction evidence="6">
        <text>a 3'-end 3'-phospho-ribonucleotide-RNA + ATP = a 3'-end 2',3'-cyclophospho-ribonucleotide-RNA + AMP + diphosphate</text>
        <dbReference type="Rhea" id="RHEA:23976"/>
        <dbReference type="Rhea" id="RHEA-COMP:10463"/>
        <dbReference type="Rhea" id="RHEA-COMP:10464"/>
        <dbReference type="ChEBI" id="CHEBI:30616"/>
        <dbReference type="ChEBI" id="CHEBI:33019"/>
        <dbReference type="ChEBI" id="CHEBI:83062"/>
        <dbReference type="ChEBI" id="CHEBI:83064"/>
        <dbReference type="ChEBI" id="CHEBI:456215"/>
        <dbReference type="EC" id="6.5.1.4"/>
    </reaction>
</comment>
<comment type="similarity">
    <text evidence="1">Belongs to the RNA 3'-terminal cyclase family. Type 1 subfamily.</text>
</comment>
<evidence type="ECO:0000259" key="12">
    <source>
        <dbReference type="Pfam" id="PF05189"/>
    </source>
</evidence>
<evidence type="ECO:0000256" key="5">
    <source>
        <dbReference type="ARBA" id="ARBA00022741"/>
    </source>
</evidence>
<dbReference type="NCBIfam" id="TIGR03399">
    <property type="entry name" value="RNA_3prim_cycl"/>
    <property type="match status" value="1"/>
</dbReference>
<dbReference type="InterPro" id="IPR013792">
    <property type="entry name" value="RNA3'P_cycl/enolpyr_Trfase_a/b"/>
</dbReference>
<evidence type="ECO:0000256" key="10">
    <source>
        <dbReference type="PIRSR" id="PIRSR005378-2"/>
    </source>
</evidence>
<evidence type="ECO:0000256" key="2">
    <source>
        <dbReference type="ARBA" id="ARBA00012725"/>
    </source>
</evidence>
<dbReference type="HAMAP" id="MF_00200">
    <property type="entry name" value="RTC"/>
    <property type="match status" value="1"/>
</dbReference>
<dbReference type="GO" id="GO:0006396">
    <property type="term" value="P:RNA processing"/>
    <property type="evidence" value="ECO:0007669"/>
    <property type="project" value="InterPro"/>
</dbReference>
<evidence type="ECO:0000259" key="11">
    <source>
        <dbReference type="Pfam" id="PF01137"/>
    </source>
</evidence>
<dbReference type="Gene3D" id="3.30.360.20">
    <property type="entry name" value="RNA 3'-terminal phosphate cyclase, insert domain"/>
    <property type="match status" value="1"/>
</dbReference>
<dbReference type="PROSITE" id="PS01287">
    <property type="entry name" value="RTC"/>
    <property type="match status" value="1"/>
</dbReference>
<dbReference type="Proteomes" id="UP001162480">
    <property type="component" value="Chromosome 19"/>
</dbReference>
<keyword evidence="14" id="KW-1185">Reference proteome</keyword>
<dbReference type="FunFam" id="3.30.360.20:FF:000002">
    <property type="entry name" value="RNA terminal phosphate cyclase-like 1"/>
    <property type="match status" value="1"/>
</dbReference>
<dbReference type="Gene3D" id="3.65.10.20">
    <property type="entry name" value="RNA 3'-terminal phosphate cyclase domain"/>
    <property type="match status" value="1"/>
</dbReference>
<evidence type="ECO:0000256" key="3">
    <source>
        <dbReference type="ARBA" id="ARBA00021428"/>
    </source>
</evidence>
<keyword evidence="10" id="KW-0067">ATP-binding</keyword>
<keyword evidence="4" id="KW-0436">Ligase</keyword>
<dbReference type="SUPFAM" id="SSF55205">
    <property type="entry name" value="EPT/RTPC-like"/>
    <property type="match status" value="2"/>
</dbReference>
<dbReference type="InterPro" id="IPR037136">
    <property type="entry name" value="RNA3'_phos_cyclase_dom_sf"/>
</dbReference>
<organism evidence="13 14">
    <name type="scientific">Octopus vulgaris</name>
    <name type="common">Common octopus</name>
    <dbReference type="NCBI Taxonomy" id="6645"/>
    <lineage>
        <taxon>Eukaryota</taxon>
        <taxon>Metazoa</taxon>
        <taxon>Spiralia</taxon>
        <taxon>Lophotrochozoa</taxon>
        <taxon>Mollusca</taxon>
        <taxon>Cephalopoda</taxon>
        <taxon>Coleoidea</taxon>
        <taxon>Octopodiformes</taxon>
        <taxon>Octopoda</taxon>
        <taxon>Incirrata</taxon>
        <taxon>Octopodidae</taxon>
        <taxon>Octopus</taxon>
    </lineage>
</organism>
<dbReference type="InterPro" id="IPR023797">
    <property type="entry name" value="RNA3'_phos_cyclase_dom"/>
</dbReference>
<dbReference type="GO" id="GO:0005524">
    <property type="term" value="F:ATP binding"/>
    <property type="evidence" value="ECO:0007669"/>
    <property type="project" value="UniProtKB-KW"/>
</dbReference>
<dbReference type="GO" id="GO:0005634">
    <property type="term" value="C:nucleus"/>
    <property type="evidence" value="ECO:0007669"/>
    <property type="project" value="TreeGrafter"/>
</dbReference>
<dbReference type="AlphaFoldDB" id="A0AA36BNN0"/>
<feature type="binding site" evidence="10">
    <location>
        <position position="106"/>
    </location>
    <ligand>
        <name>ATP</name>
        <dbReference type="ChEBI" id="CHEBI:30616"/>
    </ligand>
</feature>
<dbReference type="PANTHER" id="PTHR11096">
    <property type="entry name" value="RNA 3' TERMINAL PHOSPHATE CYCLASE"/>
    <property type="match status" value="1"/>
</dbReference>
<gene>
    <name evidence="13" type="ORF">OCTVUL_1B020743</name>
</gene>
<dbReference type="InterPro" id="IPR013791">
    <property type="entry name" value="RNA3'-term_phos_cycl_insert"/>
</dbReference>
<dbReference type="InterPro" id="IPR000228">
    <property type="entry name" value="RNA3'_term_phos_cyc"/>
</dbReference>
<reference evidence="13" key="1">
    <citation type="submission" date="2023-08" db="EMBL/GenBank/DDBJ databases">
        <authorList>
            <person name="Alioto T."/>
            <person name="Alioto T."/>
            <person name="Gomez Garrido J."/>
        </authorList>
    </citation>
    <scope>NUCLEOTIDE SEQUENCE</scope>
</reference>
<sequence length="364" mass="39283">MTTSEEILQIDGSIYEGGGQILRNAIAFSCLLRRPVRVWNIRAGRSNAGLRSQHMTGIKLISAMSNGRLDGATIGSTEITFYPATVKAGRYEADTQTAGSVCLLMQAAVPCMVFGNGSIELRLLGGTNAEMAPQIDYQLLVFKPIAAKFGLYFDCDIERRGYYPKGGGEVYVRSEPVKYLKPVTLTDVGHVTSIYGRSFVSGQLPPKVARLMADTAKATLKQKMNNIPIKMDVVKEPNPNTASGIILVAETTTGCLLAGSGLGKRGRSAEDVGYQAASSLLDNIFHGGCVDDYLQDQLIILMALAKGKSSIRCGPLTLHTETAIHVAKQLTQAKFDVASKCLFPHLSFCKSPPQITQDVTYHCP</sequence>
<evidence type="ECO:0000256" key="1">
    <source>
        <dbReference type="ARBA" id="ARBA00009206"/>
    </source>
</evidence>
<dbReference type="EC" id="6.5.1.4" evidence="2"/>
<feature type="binding site" evidence="10">
    <location>
        <begin position="293"/>
        <end position="297"/>
    </location>
    <ligand>
        <name>ATP</name>
        <dbReference type="ChEBI" id="CHEBI:30616"/>
    </ligand>
</feature>
<evidence type="ECO:0000256" key="6">
    <source>
        <dbReference type="ARBA" id="ARBA00024481"/>
    </source>
</evidence>
<evidence type="ECO:0000256" key="9">
    <source>
        <dbReference type="PIRSR" id="PIRSR005378-1"/>
    </source>
</evidence>
<dbReference type="Pfam" id="PF01137">
    <property type="entry name" value="RTC"/>
    <property type="match status" value="1"/>
</dbReference>
<dbReference type="EMBL" id="OX597832">
    <property type="protein sequence ID" value="CAI9736736.1"/>
    <property type="molecule type" value="Genomic_DNA"/>
</dbReference>
<dbReference type="InterPro" id="IPR017770">
    <property type="entry name" value="RNA3'_term_phos_cyc_type_1"/>
</dbReference>
<dbReference type="PANTHER" id="PTHR11096:SF0">
    <property type="entry name" value="RNA 3'-TERMINAL PHOSPHATE CYCLASE"/>
    <property type="match status" value="1"/>
</dbReference>
<feature type="active site" description="Tele-AMP-histidine intermediate" evidence="9">
    <location>
        <position position="319"/>
    </location>
</feature>
<evidence type="ECO:0000256" key="8">
    <source>
        <dbReference type="ARBA" id="ARBA00045867"/>
    </source>
</evidence>
<comment type="function">
    <text evidence="8">Catalyzes the conversion of 3'-phosphate to a 2',3'-cyclic phosphodiester at the end of RNA. The mechanism of action of the enzyme occurs in 3 steps: (A) adenylation of the enzyme by ATP; (B) transfer of adenylate to an RNA-N3'P to produce RNA-N3'PP5'A; (C) and attack of the adjacent 2'-hydroxyl on the 3'-phosphorus in the diester linkage to produce the cyclic end product. Likely functions in some aspects of cellular RNA processing. Function plays an important role in regulating axon regeneration by inhibiting central nervous system (CNS) axon regeneration following optic nerve injury.</text>
</comment>
<evidence type="ECO:0000256" key="4">
    <source>
        <dbReference type="ARBA" id="ARBA00022598"/>
    </source>
</evidence>
<dbReference type="InterPro" id="IPR036553">
    <property type="entry name" value="RPTC_insert"/>
</dbReference>